<organism evidence="2">
    <name type="scientific">Strongyloides stercoralis</name>
    <name type="common">Threadworm</name>
    <dbReference type="NCBI Taxonomy" id="6248"/>
    <lineage>
        <taxon>Eukaryota</taxon>
        <taxon>Metazoa</taxon>
        <taxon>Ecdysozoa</taxon>
        <taxon>Nematoda</taxon>
        <taxon>Chromadorea</taxon>
        <taxon>Rhabditida</taxon>
        <taxon>Tylenchina</taxon>
        <taxon>Panagrolaimomorpha</taxon>
        <taxon>Strongyloidoidea</taxon>
        <taxon>Strongyloididae</taxon>
        <taxon>Strongyloides</taxon>
    </lineage>
</organism>
<dbReference type="Proteomes" id="UP000035681">
    <property type="component" value="Unplaced"/>
</dbReference>
<evidence type="ECO:0000313" key="3">
    <source>
        <dbReference type="WBParaSite" id="TCONS_00012496.p1"/>
    </source>
</evidence>
<proteinExistence type="predicted"/>
<reference evidence="2" key="1">
    <citation type="submission" date="2015-08" db="UniProtKB">
        <authorList>
            <consortium name="WormBaseParasite"/>
        </authorList>
    </citation>
    <scope>IDENTIFICATION</scope>
</reference>
<sequence length="550" mass="62970">MIKILKVLKFNLIFILFLLSYKVIGIVNKYDEMECPKSSFFGCIIKLKLNGVNFDRNIANIIYSIDSETKLLKTCKAYTNTLPCFREKISQCGSQKQRRMLNGVGKTIEFLCSPFSLSNQRILLSKGSCINYIINKPISNKCEINEPKLYSSISSCAKNCENQKGNVFCHMRTWISKQNLCTTLEIYKNCGTDAASFYSDFQSVAFEPTFPIVCEASYESIVNVKNFFKYNIKQSNNNKINNVVPFIIKNKNLLKSIVKEVVPSTNYNDHNINGISLAPINDKFINNTDKLKQTEEILEKIFPDMITKNYEKVLTTTFIPIIKKQSQFFHMNRLQTLFPNIDITTQKPYTTVTFKQENEKFLLGIPLNNEEKVNNNNIINDKVNLNEIEILAAIMSSLPLNNTLLIKKSPNNFNDIFTQLQTTTLKYNINQENSLTLLNNQNDDSQSNLSSININENIKSNEEIISSEESEDDYDSYNNYQTTTTTITTSPIPTTTTTTTIKINIPKFYLSTKPTIKNAADGKKIPWYLKGMKKHVFPNSNDGFKRFSQH</sequence>
<evidence type="ECO:0000313" key="2">
    <source>
        <dbReference type="WBParaSite" id="SSTP_0001087800.1"/>
    </source>
</evidence>
<accession>A0A0K0EN41</accession>
<dbReference type="STRING" id="6248.A0A0K0EN41"/>
<keyword evidence="1" id="KW-1185">Reference proteome</keyword>
<dbReference type="WBParaSite" id="TCONS_00012496.p1">
    <property type="protein sequence ID" value="TCONS_00012496.p1"/>
    <property type="gene ID" value="XLOC_008142"/>
</dbReference>
<dbReference type="AlphaFoldDB" id="A0A0K0EN41"/>
<protein>
    <submittedName>
        <fullName evidence="2">CPG4 domain-containing protein</fullName>
    </submittedName>
    <submittedName>
        <fullName evidence="3">Chondroitin proteoglycan 4 domain-containing protein</fullName>
    </submittedName>
</protein>
<evidence type="ECO:0000313" key="1">
    <source>
        <dbReference type="Proteomes" id="UP000035681"/>
    </source>
</evidence>
<name>A0A0K0EN41_STRER</name>
<dbReference type="WBParaSite" id="SSTP_0001087800.1">
    <property type="protein sequence ID" value="SSTP_0001087800.1"/>
    <property type="gene ID" value="SSTP_0001087800"/>
</dbReference>